<evidence type="ECO:0000313" key="1">
    <source>
        <dbReference type="EMBL" id="KAI4867685.1"/>
    </source>
</evidence>
<dbReference type="EMBL" id="MU393445">
    <property type="protein sequence ID" value="KAI4867685.1"/>
    <property type="molecule type" value="Genomic_DNA"/>
</dbReference>
<name>A0ACB9Z7F8_9PEZI</name>
<evidence type="ECO:0000313" key="2">
    <source>
        <dbReference type="Proteomes" id="UP001497700"/>
    </source>
</evidence>
<proteinExistence type="predicted"/>
<accession>A0ACB9Z7F8</accession>
<dbReference type="Proteomes" id="UP001497700">
    <property type="component" value="Unassembled WGS sequence"/>
</dbReference>
<comment type="caution">
    <text evidence="1">The sequence shown here is derived from an EMBL/GenBank/DDBJ whole genome shotgun (WGS) entry which is preliminary data.</text>
</comment>
<reference evidence="1 2" key="1">
    <citation type="journal article" date="2022" name="New Phytol.">
        <title>Ecological generalism drives hyperdiversity of secondary metabolite gene clusters in xylarialean endophytes.</title>
        <authorList>
            <person name="Franco M.E.E."/>
            <person name="Wisecaver J.H."/>
            <person name="Arnold A.E."/>
            <person name="Ju Y.M."/>
            <person name="Slot J.C."/>
            <person name="Ahrendt S."/>
            <person name="Moore L.P."/>
            <person name="Eastman K.E."/>
            <person name="Scott K."/>
            <person name="Konkel Z."/>
            <person name="Mondo S.J."/>
            <person name="Kuo A."/>
            <person name="Hayes R.D."/>
            <person name="Haridas S."/>
            <person name="Andreopoulos B."/>
            <person name="Riley R."/>
            <person name="LaButti K."/>
            <person name="Pangilinan J."/>
            <person name="Lipzen A."/>
            <person name="Amirebrahimi M."/>
            <person name="Yan J."/>
            <person name="Adam C."/>
            <person name="Keymanesh K."/>
            <person name="Ng V."/>
            <person name="Louie K."/>
            <person name="Northen T."/>
            <person name="Drula E."/>
            <person name="Henrissat B."/>
            <person name="Hsieh H.M."/>
            <person name="Youens-Clark K."/>
            <person name="Lutzoni F."/>
            <person name="Miadlikowska J."/>
            <person name="Eastwood D.C."/>
            <person name="Hamelin R.C."/>
            <person name="Grigoriev I.V."/>
            <person name="U'Ren J.M."/>
        </authorList>
    </citation>
    <scope>NUCLEOTIDE SEQUENCE [LARGE SCALE GENOMIC DNA]</scope>
    <source>
        <strain evidence="1 2">CBS 119005</strain>
    </source>
</reference>
<keyword evidence="2" id="KW-1185">Reference proteome</keyword>
<protein>
    <submittedName>
        <fullName evidence="1">Pantetheine-phosphate adenylyltransferase-like protein</fullName>
    </submittedName>
</protein>
<gene>
    <name evidence="1" type="ORF">F4820DRAFT_193050</name>
</gene>
<organism evidence="1 2">
    <name type="scientific">Hypoxylon rubiginosum</name>
    <dbReference type="NCBI Taxonomy" id="110542"/>
    <lineage>
        <taxon>Eukaryota</taxon>
        <taxon>Fungi</taxon>
        <taxon>Dikarya</taxon>
        <taxon>Ascomycota</taxon>
        <taxon>Pezizomycotina</taxon>
        <taxon>Sordariomycetes</taxon>
        <taxon>Xylariomycetidae</taxon>
        <taxon>Xylariales</taxon>
        <taxon>Hypoxylaceae</taxon>
        <taxon>Hypoxylon</taxon>
    </lineage>
</organism>
<sequence length="414" mass="45060">MPPRTAAAGDHLPSLLLLPPPPHPATRLALNTAYEPSLRAAISRLKDDKSDIEEDGSVLIVALTSSILTGSFIRQKTLSWPYVQSILADIYSIISVISAQLSIPTDIHAGPGSVDVRVVLVHHDPSKPALADSKPAIEPNNTAVVELATFAAAYHPWKYIFHPNNEPGYQLLSTYLKLFEGIQSLRQSQIVVVEGGLAVSVAPLASPQLSPQTTSHSVVCLGGTFDHLHPGHKLLLTAAALLLKVPENGTSNPCQLVIGITGDELLKRKKYAELVQSWDERAENTIEFLSSILELSKDGWKKRQSPLIEKGNDFVARFRDGTIEIHCVVIQDAYGPTITTEDMDALVVSGETRGGGNAVNDRRKELGWRRLETFEVDVLDAEGIVHKSSETQDFASKISSTAIRKLKAESQSRI</sequence>